<organism evidence="2 3">
    <name type="scientific">Roseobacter insulae</name>
    <dbReference type="NCBI Taxonomy" id="2859783"/>
    <lineage>
        <taxon>Bacteria</taxon>
        <taxon>Pseudomonadati</taxon>
        <taxon>Pseudomonadota</taxon>
        <taxon>Alphaproteobacteria</taxon>
        <taxon>Rhodobacterales</taxon>
        <taxon>Roseobacteraceae</taxon>
        <taxon>Roseobacter</taxon>
    </lineage>
</organism>
<accession>A0A9X1JZR1</accession>
<dbReference type="NCBIfam" id="TIGR01709">
    <property type="entry name" value="typeII_sec_gspL"/>
    <property type="match status" value="1"/>
</dbReference>
<keyword evidence="3" id="KW-1185">Reference proteome</keyword>
<dbReference type="PIRSF" id="PIRSF015761">
    <property type="entry name" value="Protein_L"/>
    <property type="match status" value="1"/>
</dbReference>
<dbReference type="RefSeq" id="WP_219500297.1">
    <property type="nucleotide sequence ID" value="NZ_JAHXDN010000002.1"/>
</dbReference>
<dbReference type="InterPro" id="IPR024230">
    <property type="entry name" value="GspL_cyto_dom"/>
</dbReference>
<evidence type="ECO:0000313" key="2">
    <source>
        <dbReference type="EMBL" id="MBW4707429.1"/>
    </source>
</evidence>
<sequence>MFTQFDDGCSASEGCAADTPSRALVARPRRAVSPSVAAALARRITDCASQKNRPTPIVVPGASVSLLSVALPLKSHRQRARAATFAVAGQLCDTTGNAHVAVGPCLGSDRYLVAVCDDAVLAEVVRDRAHPGIVLPDTLGIPKPVVDKPAWNLWEAEGIVHARAADGTGFVCHADELTALWRLAGKPDLYSLTGPVTNGPAVVDLSHQPPAVDPDDLLLDLRHGPYLHRRRAPRRVLRLAIAATFVAGFGHMSLLAANTRALTQIADDRMTDIATQLDHHAPGLSPDQPLRLIAAQFARNGAPRQQDPFMTILAHVSQALKPQLGMITFRELRYGAREGVLTLLVQGTEFEPLQAAEAALMAAGLEVTSGTATATDGGAEVLIQVRDRP</sequence>
<dbReference type="InterPro" id="IPR007812">
    <property type="entry name" value="T2SS_protein-GspL"/>
</dbReference>
<proteinExistence type="predicted"/>
<reference evidence="2" key="1">
    <citation type="submission" date="2021-07" db="EMBL/GenBank/DDBJ databases">
        <title>Roseobacter insulae sp. nov., isolated from a tidal flat.</title>
        <authorList>
            <person name="Park S."/>
            <person name="Yoon J.-H."/>
        </authorList>
    </citation>
    <scope>NUCLEOTIDE SEQUENCE</scope>
    <source>
        <strain evidence="2">YSTF-M11</strain>
    </source>
</reference>
<dbReference type="GO" id="GO:0015628">
    <property type="term" value="P:protein secretion by the type II secretion system"/>
    <property type="evidence" value="ECO:0007669"/>
    <property type="project" value="InterPro"/>
</dbReference>
<name>A0A9X1JZR1_9RHOB</name>
<dbReference type="GO" id="GO:0015627">
    <property type="term" value="C:type II protein secretion system complex"/>
    <property type="evidence" value="ECO:0007669"/>
    <property type="project" value="InterPro"/>
</dbReference>
<dbReference type="Pfam" id="PF05134">
    <property type="entry name" value="T2SSL"/>
    <property type="match status" value="1"/>
</dbReference>
<dbReference type="GO" id="GO:0009276">
    <property type="term" value="C:Gram-negative-bacterium-type cell wall"/>
    <property type="evidence" value="ECO:0007669"/>
    <property type="project" value="InterPro"/>
</dbReference>
<dbReference type="Proteomes" id="UP001138661">
    <property type="component" value="Unassembled WGS sequence"/>
</dbReference>
<dbReference type="AlphaFoldDB" id="A0A9X1JZR1"/>
<protein>
    <recommendedName>
        <fullName evidence="1">GspL cytoplasmic actin-ATPase-like domain-containing protein</fullName>
    </recommendedName>
</protein>
<evidence type="ECO:0000259" key="1">
    <source>
        <dbReference type="Pfam" id="PF05134"/>
    </source>
</evidence>
<dbReference type="EMBL" id="JAHXDN010000002">
    <property type="protein sequence ID" value="MBW4707429.1"/>
    <property type="molecule type" value="Genomic_DNA"/>
</dbReference>
<evidence type="ECO:0000313" key="3">
    <source>
        <dbReference type="Proteomes" id="UP001138661"/>
    </source>
</evidence>
<feature type="domain" description="GspL cytoplasmic actin-ATPase-like" evidence="1">
    <location>
        <begin position="45"/>
        <end position="192"/>
    </location>
</feature>
<gene>
    <name evidence="2" type="ORF">KX928_06485</name>
</gene>
<comment type="caution">
    <text evidence="2">The sequence shown here is derived from an EMBL/GenBank/DDBJ whole genome shotgun (WGS) entry which is preliminary data.</text>
</comment>